<gene>
    <name evidence="2" type="ORF">D910_06135</name>
</gene>
<name>U4U8S3_DENPD</name>
<organism evidence="2 3">
    <name type="scientific">Dendroctonus ponderosae</name>
    <name type="common">Mountain pine beetle</name>
    <dbReference type="NCBI Taxonomy" id="77166"/>
    <lineage>
        <taxon>Eukaryota</taxon>
        <taxon>Metazoa</taxon>
        <taxon>Ecdysozoa</taxon>
        <taxon>Arthropoda</taxon>
        <taxon>Hexapoda</taxon>
        <taxon>Insecta</taxon>
        <taxon>Pterygota</taxon>
        <taxon>Neoptera</taxon>
        <taxon>Endopterygota</taxon>
        <taxon>Coleoptera</taxon>
        <taxon>Polyphaga</taxon>
        <taxon>Cucujiformia</taxon>
        <taxon>Curculionidae</taxon>
        <taxon>Scolytinae</taxon>
        <taxon>Dendroctonus</taxon>
    </lineage>
</organism>
<sequence length="180" mass="20227">MLIILSVCSKVRSADRSSAEATVRMNSASSDAETASTAKLRDSQPLSTMTNTQTAIATSKRNNTKRAAKCRPRTAWTSAIRALRQFIGRPLRDAQSPETPTSCQPYFAWSRSWTTPAWRWWRWPSGVAWMSWTNDIIPPRMAAIQKPIFPTQAALHVHCQCSHPLSLPKRTVQVVQSVEF</sequence>
<dbReference type="AlphaFoldDB" id="U4U8S3"/>
<dbReference type="EMBL" id="KB632095">
    <property type="protein sequence ID" value="ERL88753.1"/>
    <property type="molecule type" value="Genomic_DNA"/>
</dbReference>
<protein>
    <submittedName>
        <fullName evidence="2">Uncharacterized protein</fullName>
    </submittedName>
</protein>
<proteinExistence type="predicted"/>
<evidence type="ECO:0000313" key="3">
    <source>
        <dbReference type="Proteomes" id="UP000030742"/>
    </source>
</evidence>
<feature type="region of interest" description="Disordered" evidence="1">
    <location>
        <begin position="22"/>
        <end position="68"/>
    </location>
</feature>
<feature type="compositionally biased region" description="Polar residues" evidence="1">
    <location>
        <begin position="44"/>
        <end position="61"/>
    </location>
</feature>
<evidence type="ECO:0000313" key="2">
    <source>
        <dbReference type="EMBL" id="ERL88753.1"/>
    </source>
</evidence>
<evidence type="ECO:0000256" key="1">
    <source>
        <dbReference type="SAM" id="MobiDB-lite"/>
    </source>
</evidence>
<dbReference type="Proteomes" id="UP000030742">
    <property type="component" value="Unassembled WGS sequence"/>
</dbReference>
<feature type="compositionally biased region" description="Low complexity" evidence="1">
    <location>
        <begin position="27"/>
        <end position="38"/>
    </location>
</feature>
<reference evidence="2 3" key="1">
    <citation type="journal article" date="2013" name="Genome Biol.">
        <title>Draft genome of the mountain pine beetle, Dendroctonus ponderosae Hopkins, a major forest pest.</title>
        <authorList>
            <person name="Keeling C.I."/>
            <person name="Yuen M.M."/>
            <person name="Liao N.Y."/>
            <person name="Docking T.R."/>
            <person name="Chan S.K."/>
            <person name="Taylor G.A."/>
            <person name="Palmquist D.L."/>
            <person name="Jackman S.D."/>
            <person name="Nguyen A."/>
            <person name="Li M."/>
            <person name="Henderson H."/>
            <person name="Janes J.K."/>
            <person name="Zhao Y."/>
            <person name="Pandoh P."/>
            <person name="Moore R."/>
            <person name="Sperling F.A."/>
            <person name="Huber D.P."/>
            <person name="Birol I."/>
            <person name="Jones S.J."/>
            <person name="Bohlmann J."/>
        </authorList>
    </citation>
    <scope>NUCLEOTIDE SEQUENCE</scope>
</reference>
<accession>U4U8S3</accession>